<evidence type="ECO:0000313" key="8">
    <source>
        <dbReference type="EMBL" id="ANX01664.1"/>
    </source>
</evidence>
<evidence type="ECO:0000256" key="2">
    <source>
        <dbReference type="ARBA" id="ARBA00006386"/>
    </source>
</evidence>
<feature type="transmembrane region" description="Helical" evidence="7">
    <location>
        <begin position="73"/>
        <end position="95"/>
    </location>
</feature>
<evidence type="ECO:0000256" key="6">
    <source>
        <dbReference type="ARBA" id="ARBA00023136"/>
    </source>
</evidence>
<dbReference type="InterPro" id="IPR005524">
    <property type="entry name" value="DUF318"/>
</dbReference>
<evidence type="ECO:0000256" key="7">
    <source>
        <dbReference type="SAM" id="Phobius"/>
    </source>
</evidence>
<comment type="similarity">
    <text evidence="2">Belongs to the UPF0718 family.</text>
</comment>
<dbReference type="GO" id="GO:0005886">
    <property type="term" value="C:plasma membrane"/>
    <property type="evidence" value="ECO:0007669"/>
    <property type="project" value="UniProtKB-SubCell"/>
</dbReference>
<keyword evidence="5 7" id="KW-1133">Transmembrane helix</keyword>
<feature type="transmembrane region" description="Helical" evidence="7">
    <location>
        <begin position="140"/>
        <end position="159"/>
    </location>
</feature>
<keyword evidence="3" id="KW-1003">Cell membrane</keyword>
<evidence type="ECO:0000256" key="3">
    <source>
        <dbReference type="ARBA" id="ARBA00022475"/>
    </source>
</evidence>
<feature type="transmembrane region" description="Helical" evidence="7">
    <location>
        <begin position="107"/>
        <end position="128"/>
    </location>
</feature>
<sequence length="160" mass="17051">MDIFTASLWGITGLTFIASLVKDKQKTFNSMKMAKGMMKNMVGQIVGILLLIGLILTFIPPEVIKSTLGESNTFISTIVSALAGSITLIPAFVAFPLVGSLVDAGASIVPAVAFLTTLTMVGLVTFPLEKREFGLKFATIRNIFSFVFAILIALAMGVIM</sequence>
<reference evidence="8 9" key="1">
    <citation type="submission" date="2016-02" db="EMBL/GenBank/DDBJ databases">
        <title>Comparison of Clostridium stercorarium subspecies using comparative genomics and transcriptomics.</title>
        <authorList>
            <person name="Schellenberg J."/>
            <person name="Thallinger G."/>
            <person name="Levin D.B."/>
            <person name="Zhang X."/>
            <person name="Alvare G."/>
            <person name="Fristensky B."/>
            <person name="Sparling R."/>
        </authorList>
    </citation>
    <scope>NUCLEOTIDE SEQUENCE [LARGE SCALE GENOMIC DNA]</scope>
    <source>
        <strain evidence="8 9">DSM 9219</strain>
    </source>
</reference>
<comment type="subcellular location">
    <subcellularLocation>
        <location evidence="1">Cell membrane</location>
        <topology evidence="1">Multi-pass membrane protein</topology>
    </subcellularLocation>
</comment>
<name>A0A1B1YLR8_THEST</name>
<dbReference type="EMBL" id="CP014673">
    <property type="protein sequence ID" value="ANX01664.1"/>
    <property type="molecule type" value="Genomic_DNA"/>
</dbReference>
<gene>
    <name evidence="8" type="ORF">CSTERLE_08770</name>
</gene>
<feature type="transmembrane region" description="Helical" evidence="7">
    <location>
        <begin position="42"/>
        <end position="61"/>
    </location>
</feature>
<feature type="transmembrane region" description="Helical" evidence="7">
    <location>
        <begin position="6"/>
        <end position="21"/>
    </location>
</feature>
<dbReference type="RefSeq" id="WP_065820898.1">
    <property type="nucleotide sequence ID" value="NZ_CP014673.1"/>
</dbReference>
<evidence type="ECO:0000256" key="1">
    <source>
        <dbReference type="ARBA" id="ARBA00004651"/>
    </source>
</evidence>
<evidence type="ECO:0000313" key="9">
    <source>
        <dbReference type="Proteomes" id="UP000092931"/>
    </source>
</evidence>
<dbReference type="AlphaFoldDB" id="A0A1B1YLR8"/>
<dbReference type="Pfam" id="PF03773">
    <property type="entry name" value="ArsP_1"/>
    <property type="match status" value="1"/>
</dbReference>
<keyword evidence="6 7" id="KW-0472">Membrane</keyword>
<evidence type="ECO:0000256" key="5">
    <source>
        <dbReference type="ARBA" id="ARBA00022989"/>
    </source>
</evidence>
<dbReference type="Proteomes" id="UP000092931">
    <property type="component" value="Chromosome"/>
</dbReference>
<evidence type="ECO:0000256" key="4">
    <source>
        <dbReference type="ARBA" id="ARBA00022692"/>
    </source>
</evidence>
<accession>A0A1B1YLR8</accession>
<organism evidence="8 9">
    <name type="scientific">Thermoclostridium stercorarium subsp. leptospartum DSM 9219</name>
    <dbReference type="NCBI Taxonomy" id="1346611"/>
    <lineage>
        <taxon>Bacteria</taxon>
        <taxon>Bacillati</taxon>
        <taxon>Bacillota</taxon>
        <taxon>Clostridia</taxon>
        <taxon>Eubacteriales</taxon>
        <taxon>Oscillospiraceae</taxon>
        <taxon>Thermoclostridium</taxon>
    </lineage>
</organism>
<keyword evidence="4 7" id="KW-0812">Transmembrane</keyword>
<protein>
    <submittedName>
        <fullName evidence="8">Permease</fullName>
    </submittedName>
</protein>
<proteinExistence type="inferred from homology"/>